<feature type="region of interest" description="Disordered" evidence="5">
    <location>
        <begin position="348"/>
        <end position="380"/>
    </location>
</feature>
<dbReference type="EMBL" id="JAJITD010000005">
    <property type="protein sequence ID" value="MCC8393495.1"/>
    <property type="molecule type" value="Genomic_DNA"/>
</dbReference>
<dbReference type="InterPro" id="IPR007688">
    <property type="entry name" value="Conjugal_tfr_TrbL/VirB6"/>
</dbReference>
<keyword evidence="3 6" id="KW-1133">Transmembrane helix</keyword>
<keyword evidence="2 6" id="KW-0812">Transmembrane</keyword>
<gene>
    <name evidence="8" type="primary">trbL</name>
    <name evidence="8" type="ORF">LJ656_12920</name>
</gene>
<keyword evidence="4 6" id="KW-0472">Membrane</keyword>
<evidence type="ECO:0000313" key="9">
    <source>
        <dbReference type="Proteomes" id="UP001431019"/>
    </source>
</evidence>
<feature type="transmembrane region" description="Helical" evidence="6">
    <location>
        <begin position="196"/>
        <end position="214"/>
    </location>
</feature>
<reference evidence="8 9" key="1">
    <citation type="submission" date="2021-11" db="EMBL/GenBank/DDBJ databases">
        <authorList>
            <person name="Oh E.-T."/>
            <person name="Kim S.-B."/>
        </authorList>
    </citation>
    <scope>NUCLEOTIDE SEQUENCE [LARGE SCALE GENOMIC DNA]</scope>
    <source>
        <strain evidence="8 9">MMS20-SJTR3</strain>
    </source>
</reference>
<feature type="transmembrane region" description="Helical" evidence="6">
    <location>
        <begin position="167"/>
        <end position="189"/>
    </location>
</feature>
<feature type="transmembrane region" description="Helical" evidence="6">
    <location>
        <begin position="65"/>
        <end position="84"/>
    </location>
</feature>
<protein>
    <submittedName>
        <fullName evidence="8">P-type conjugative transfer protein TrbL</fullName>
    </submittedName>
</protein>
<comment type="caution">
    <text evidence="8">The sequence shown here is derived from an EMBL/GenBank/DDBJ whole genome shotgun (WGS) entry which is preliminary data.</text>
</comment>
<proteinExistence type="predicted"/>
<keyword evidence="9" id="KW-1185">Reference proteome</keyword>
<evidence type="ECO:0000256" key="2">
    <source>
        <dbReference type="ARBA" id="ARBA00022692"/>
    </source>
</evidence>
<feature type="signal peptide" evidence="7">
    <location>
        <begin position="1"/>
        <end position="33"/>
    </location>
</feature>
<organism evidence="8 9">
    <name type="scientific">Paraburkholderia sejongensis</name>
    <dbReference type="NCBI Taxonomy" id="2886946"/>
    <lineage>
        <taxon>Bacteria</taxon>
        <taxon>Pseudomonadati</taxon>
        <taxon>Pseudomonadota</taxon>
        <taxon>Betaproteobacteria</taxon>
        <taxon>Burkholderiales</taxon>
        <taxon>Burkholderiaceae</taxon>
        <taxon>Paraburkholderia</taxon>
    </lineage>
</organism>
<dbReference type="RefSeq" id="WP_230509785.1">
    <property type="nucleotide sequence ID" value="NZ_JAJITD010000005.1"/>
</dbReference>
<keyword evidence="7" id="KW-0732">Signal</keyword>
<feature type="chain" id="PRO_5047409774" evidence="7">
    <location>
        <begin position="34"/>
        <end position="488"/>
    </location>
</feature>
<evidence type="ECO:0000313" key="8">
    <source>
        <dbReference type="EMBL" id="MCC8393495.1"/>
    </source>
</evidence>
<feature type="transmembrane region" description="Helical" evidence="6">
    <location>
        <begin position="282"/>
        <end position="306"/>
    </location>
</feature>
<evidence type="ECO:0000256" key="4">
    <source>
        <dbReference type="ARBA" id="ARBA00023136"/>
    </source>
</evidence>
<feature type="region of interest" description="Disordered" evidence="5">
    <location>
        <begin position="433"/>
        <end position="454"/>
    </location>
</feature>
<dbReference type="InterPro" id="IPR014150">
    <property type="entry name" value="Conjugal_tfr_TrbL"/>
</dbReference>
<dbReference type="Pfam" id="PF04610">
    <property type="entry name" value="TrbL"/>
    <property type="match status" value="1"/>
</dbReference>
<feature type="compositionally biased region" description="Gly residues" evidence="5">
    <location>
        <begin position="358"/>
        <end position="380"/>
    </location>
</feature>
<accession>A0ABS8JUS7</accession>
<feature type="transmembrane region" description="Helical" evidence="6">
    <location>
        <begin position="96"/>
        <end position="117"/>
    </location>
</feature>
<evidence type="ECO:0000256" key="3">
    <source>
        <dbReference type="ARBA" id="ARBA00022989"/>
    </source>
</evidence>
<feature type="transmembrane region" description="Helical" evidence="6">
    <location>
        <begin position="220"/>
        <end position="240"/>
    </location>
</feature>
<dbReference type="NCBIfam" id="TIGR02783">
    <property type="entry name" value="TrbL_P"/>
    <property type="match status" value="1"/>
</dbReference>
<evidence type="ECO:0000256" key="5">
    <source>
        <dbReference type="SAM" id="MobiDB-lite"/>
    </source>
</evidence>
<sequence length="488" mass="49399">MTRNRAMKTTLSKGCKRLAVASTAIAYTATVAAAPLNSNVVDSVMGKYQAAAGAWGSVMVSYASSLFWGLALISMVWTFGLLALKNGGIQEALAEIVRFFTVLGFFWWILSNGPAIADSIVKSMWIIGAKAIGQSTDFTPGGIVQIGYDIFTKALDQSSVWSPTDSVVGLLMALVVMIVLAIVGVNLLLVFVSAWIMIYGGVFFLGFGGARWTSDIAISYYKHVLAIGAEMMVMLLLIGIGKTFINEYYASMRAGIDLKEMAIMLIAAFVLMYLTNKIPPRIAGIVGVGGAGSIGGVGVGSVMAVAAMTASAAASVGSTAMTGATSAAGGASALKAAFQSAQQNMGDGSGMFSNSGGSSSGGGSSGGSGSSGLGSGTTSGGSGGFMSAMSTAGRFAADMGANLAKGAGAVAKDKAANMMDGAKERIAQTTGSKIASAISSRSGASTDTESNFAGDSLGAVRQSAMAGGNMNDEVAAFVNKHRPTEDEA</sequence>
<evidence type="ECO:0000256" key="6">
    <source>
        <dbReference type="SAM" id="Phobius"/>
    </source>
</evidence>
<evidence type="ECO:0000256" key="1">
    <source>
        <dbReference type="ARBA" id="ARBA00004141"/>
    </source>
</evidence>
<dbReference type="Proteomes" id="UP001431019">
    <property type="component" value="Unassembled WGS sequence"/>
</dbReference>
<name>A0ABS8JUS7_9BURK</name>
<comment type="subcellular location">
    <subcellularLocation>
        <location evidence="1">Membrane</location>
        <topology evidence="1">Multi-pass membrane protein</topology>
    </subcellularLocation>
</comment>
<feature type="compositionally biased region" description="Low complexity" evidence="5">
    <location>
        <begin position="433"/>
        <end position="445"/>
    </location>
</feature>
<evidence type="ECO:0000256" key="7">
    <source>
        <dbReference type="SAM" id="SignalP"/>
    </source>
</evidence>
<feature type="transmembrane region" description="Helical" evidence="6">
    <location>
        <begin position="261"/>
        <end position="276"/>
    </location>
</feature>